<organism evidence="1 2">
    <name type="scientific">Mucilaginibacter jinjuensis</name>
    <dbReference type="NCBI Taxonomy" id="1176721"/>
    <lineage>
        <taxon>Bacteria</taxon>
        <taxon>Pseudomonadati</taxon>
        <taxon>Bacteroidota</taxon>
        <taxon>Sphingobacteriia</taxon>
        <taxon>Sphingobacteriales</taxon>
        <taxon>Sphingobacteriaceae</taxon>
        <taxon>Mucilaginibacter</taxon>
    </lineage>
</organism>
<dbReference type="EMBL" id="CP117167">
    <property type="protein sequence ID" value="WCT13422.1"/>
    <property type="molecule type" value="Genomic_DNA"/>
</dbReference>
<keyword evidence="2" id="KW-1185">Reference proteome</keyword>
<proteinExistence type="predicted"/>
<sequence>MQPIYLTIGLHPLMIIPDIQAHLNGHAAITHTYHIYRQSGLAPKHEIFENEEMHGLDENDHPDYIGHLVFEIPEKLFNYFPKGIHPPDGGEVTELVEQLSHYRDNPGLWQNS</sequence>
<protein>
    <submittedName>
        <fullName evidence="1">Uncharacterized protein</fullName>
    </submittedName>
</protein>
<gene>
    <name evidence="1" type="ORF">PQO05_05675</name>
</gene>
<dbReference type="RefSeq" id="WP_273631712.1">
    <property type="nucleotide sequence ID" value="NZ_CP117167.1"/>
</dbReference>
<dbReference type="Proteomes" id="UP001216139">
    <property type="component" value="Chromosome"/>
</dbReference>
<reference evidence="1 2" key="1">
    <citation type="submission" date="2023-02" db="EMBL/GenBank/DDBJ databases">
        <title>Genome sequence of Mucilaginibacter jinjuensis strain KACC 16571.</title>
        <authorList>
            <person name="Kim S."/>
            <person name="Heo J."/>
            <person name="Kwon S.-W."/>
        </authorList>
    </citation>
    <scope>NUCLEOTIDE SEQUENCE [LARGE SCALE GENOMIC DNA]</scope>
    <source>
        <strain evidence="1 2">KACC 16571</strain>
    </source>
</reference>
<evidence type="ECO:0000313" key="1">
    <source>
        <dbReference type="EMBL" id="WCT13422.1"/>
    </source>
</evidence>
<name>A0ABY7TCS4_9SPHI</name>
<accession>A0ABY7TCS4</accession>
<evidence type="ECO:0000313" key="2">
    <source>
        <dbReference type="Proteomes" id="UP001216139"/>
    </source>
</evidence>